<organism evidence="1 2">
    <name type="scientific">Pantoea latae</name>
    <dbReference type="NCBI Taxonomy" id="1964541"/>
    <lineage>
        <taxon>Bacteria</taxon>
        <taxon>Pseudomonadati</taxon>
        <taxon>Pseudomonadota</taxon>
        <taxon>Gammaproteobacteria</taxon>
        <taxon>Enterobacterales</taxon>
        <taxon>Erwiniaceae</taxon>
        <taxon>Pantoea</taxon>
    </lineage>
</organism>
<dbReference type="Proteomes" id="UP000192769">
    <property type="component" value="Unassembled WGS sequence"/>
</dbReference>
<dbReference type="EMBL" id="MWUE01000027">
    <property type="protein sequence ID" value="OQP31378.1"/>
    <property type="molecule type" value="Genomic_DNA"/>
</dbReference>
<dbReference type="AlphaFoldDB" id="A0A1V9DC81"/>
<proteinExistence type="predicted"/>
<protein>
    <submittedName>
        <fullName evidence="1">Uncharacterized protein</fullName>
    </submittedName>
</protein>
<reference evidence="1 2" key="1">
    <citation type="submission" date="2017-02" db="EMBL/GenBank/DDBJ databases">
        <title>Whole genome shotgun sequence of Pantoea agglomerans strain AS1 isolated from a cycad, Zamia floridana in Central Florida, USA.</title>
        <authorList>
            <person name="Lata P."/>
            <person name="Govindarajan S."/>
            <person name="Qi F."/>
            <person name="Li J.-L."/>
            <person name="Maurya S.K."/>
            <person name="Sahoo M.K."/>
        </authorList>
    </citation>
    <scope>NUCLEOTIDE SEQUENCE [LARGE SCALE GENOMIC DNA]</scope>
    <source>
        <strain evidence="1 2">AS1</strain>
    </source>
</reference>
<evidence type="ECO:0000313" key="2">
    <source>
        <dbReference type="Proteomes" id="UP000192769"/>
    </source>
</evidence>
<evidence type="ECO:0000313" key="1">
    <source>
        <dbReference type="EMBL" id="OQP31378.1"/>
    </source>
</evidence>
<name>A0A1V9DC81_9GAMM</name>
<gene>
    <name evidence="1" type="ORF">B2J69_18340</name>
</gene>
<comment type="caution">
    <text evidence="1">The sequence shown here is derived from an EMBL/GenBank/DDBJ whole genome shotgun (WGS) entry which is preliminary data.</text>
</comment>
<keyword evidence="2" id="KW-1185">Reference proteome</keyword>
<accession>A0A1V9DC81</accession>
<sequence>MHFLQIRHGDYRYAGALIFLRSAEQISRQRRKARQHLIKASFGMPFFVAADAARRRLCKKKPPNGGKGLE</sequence>